<dbReference type="Gene3D" id="2.40.50.140">
    <property type="entry name" value="Nucleic acid-binding proteins"/>
    <property type="match status" value="1"/>
</dbReference>
<dbReference type="InterPro" id="IPR012340">
    <property type="entry name" value="NA-bd_OB-fold"/>
</dbReference>
<dbReference type="InterPro" id="IPR021598">
    <property type="entry name" value="DUF3221"/>
</dbReference>
<dbReference type="AlphaFoldDB" id="A0A917ASC8"/>
<accession>A0A917ASC8</accession>
<organism evidence="1 2">
    <name type="scientific">Priestia taiwanensis</name>
    <dbReference type="NCBI Taxonomy" id="1347902"/>
    <lineage>
        <taxon>Bacteria</taxon>
        <taxon>Bacillati</taxon>
        <taxon>Bacillota</taxon>
        <taxon>Bacilli</taxon>
        <taxon>Bacillales</taxon>
        <taxon>Bacillaceae</taxon>
        <taxon>Priestia</taxon>
    </lineage>
</organism>
<name>A0A917ASC8_9BACI</name>
<evidence type="ECO:0000313" key="2">
    <source>
        <dbReference type="Proteomes" id="UP000605259"/>
    </source>
</evidence>
<evidence type="ECO:0000313" key="1">
    <source>
        <dbReference type="EMBL" id="GGE69231.1"/>
    </source>
</evidence>
<sequence length="104" mass="12074">MRKWLIRIGATCILLIICIALLMSKVDRSDPIELRPFLLEGYAVLKENRVFFEEQKGEAHSFLVFPNQQMGHDLQTGDKVKVWARHILESYPGKIIVDTYEKVD</sequence>
<proteinExistence type="predicted"/>
<reference evidence="1" key="1">
    <citation type="journal article" date="2014" name="Int. J. Syst. Evol. Microbiol.">
        <title>Complete genome sequence of Corynebacterium casei LMG S-19264T (=DSM 44701T), isolated from a smear-ripened cheese.</title>
        <authorList>
            <consortium name="US DOE Joint Genome Institute (JGI-PGF)"/>
            <person name="Walter F."/>
            <person name="Albersmeier A."/>
            <person name="Kalinowski J."/>
            <person name="Ruckert C."/>
        </authorList>
    </citation>
    <scope>NUCLEOTIDE SEQUENCE</scope>
    <source>
        <strain evidence="1">CGMCC 1.12698</strain>
    </source>
</reference>
<protein>
    <submittedName>
        <fullName evidence="1">Uncharacterized protein</fullName>
    </submittedName>
</protein>
<comment type="caution">
    <text evidence="1">The sequence shown here is derived from an EMBL/GenBank/DDBJ whole genome shotgun (WGS) entry which is preliminary data.</text>
</comment>
<dbReference type="Pfam" id="PF11518">
    <property type="entry name" value="DUF3221"/>
    <property type="match status" value="1"/>
</dbReference>
<keyword evidence="2" id="KW-1185">Reference proteome</keyword>
<dbReference type="EMBL" id="BMFK01000001">
    <property type="protein sequence ID" value="GGE69231.1"/>
    <property type="molecule type" value="Genomic_DNA"/>
</dbReference>
<gene>
    <name evidence="1" type="ORF">GCM10007140_19110</name>
</gene>
<dbReference type="RefSeq" id="WP_188388134.1">
    <property type="nucleotide sequence ID" value="NZ_BMFK01000001.1"/>
</dbReference>
<reference evidence="1" key="2">
    <citation type="submission" date="2020-09" db="EMBL/GenBank/DDBJ databases">
        <authorList>
            <person name="Sun Q."/>
            <person name="Zhou Y."/>
        </authorList>
    </citation>
    <scope>NUCLEOTIDE SEQUENCE</scope>
    <source>
        <strain evidence="1">CGMCC 1.12698</strain>
    </source>
</reference>
<dbReference type="Proteomes" id="UP000605259">
    <property type="component" value="Unassembled WGS sequence"/>
</dbReference>